<evidence type="ECO:0000259" key="1">
    <source>
        <dbReference type="Pfam" id="PF18738"/>
    </source>
</evidence>
<dbReference type="OrthoDB" id="10393770at2759"/>
<evidence type="ECO:0000313" key="2">
    <source>
        <dbReference type="EMBL" id="CAG2193261.1"/>
    </source>
</evidence>
<dbReference type="Pfam" id="PF18738">
    <property type="entry name" value="HEPN_DZIP3"/>
    <property type="match status" value="1"/>
</dbReference>
<gene>
    <name evidence="2" type="ORF">MEDL_8289</name>
</gene>
<dbReference type="EMBL" id="CAJPWZ010000459">
    <property type="protein sequence ID" value="CAG2193261.1"/>
    <property type="molecule type" value="Genomic_DNA"/>
</dbReference>
<comment type="caution">
    <text evidence="2">The sequence shown here is derived from an EMBL/GenBank/DDBJ whole genome shotgun (WGS) entry which is preliminary data.</text>
</comment>
<sequence>MNNKKQGLCCLKANKNVKLEDLDLTFIRFFIVNFCCQIFWDCHLEYVKKCFSVFLNDNVHKVYHLANANVCCCKCNNDRDISHQRRITESQFGIIYETDGKTCHRHCSCQYRIKKVISLSLLIDQDKKLYTEITRYFCSCQKHFEDIIAIRNKIAHASFALNIDDEAFSKLWNATANNILGIAKVLGLNDKYEPQLQELKKECSHSYYLKCIIDLIKTSEHFDEAIEQRIDNSTEETKFGVVMACLKDFFNSASYRNVQSGCHGCVATIEDRLTDFAIAVREEYTGENSSQYQRKTERQKERNSATKKIYKIKIDEAGKEWSTDAMNAFKNEPSCFDTQNTTVCLMGTGCLIVWAESPTSDLDKSGNDEGDHLECGKCGQICLSINSFISHKKECVRNRKRRNKQDRLKVLQLPKTVPLRTSPESNYLRYAELLLLFGPSAVRVIFDREFHPDFLQRELRKQIAVLKRLKGRGLINPAQWAKLFTSNDAIKSKTFDLSLMICLIQNLTPILVTDQLPGKHDITEVADLSRLEYYRKQITYSQECALSDLVFKKYWTDITDAIGRIGGKMILQRCQDLKMGKLDQEYRTILPEPNSSNIIN</sequence>
<dbReference type="AlphaFoldDB" id="A0A8S3Q9B4"/>
<feature type="domain" description="DZIP3-like HEPN" evidence="1">
    <location>
        <begin position="455"/>
        <end position="586"/>
    </location>
</feature>
<dbReference type="InterPro" id="IPR041249">
    <property type="entry name" value="HEPN_DZIP3"/>
</dbReference>
<reference evidence="2" key="1">
    <citation type="submission" date="2021-03" db="EMBL/GenBank/DDBJ databases">
        <authorList>
            <person name="Bekaert M."/>
        </authorList>
    </citation>
    <scope>NUCLEOTIDE SEQUENCE</scope>
</reference>
<organism evidence="2 3">
    <name type="scientific">Mytilus edulis</name>
    <name type="common">Blue mussel</name>
    <dbReference type="NCBI Taxonomy" id="6550"/>
    <lineage>
        <taxon>Eukaryota</taxon>
        <taxon>Metazoa</taxon>
        <taxon>Spiralia</taxon>
        <taxon>Lophotrochozoa</taxon>
        <taxon>Mollusca</taxon>
        <taxon>Bivalvia</taxon>
        <taxon>Autobranchia</taxon>
        <taxon>Pteriomorphia</taxon>
        <taxon>Mytilida</taxon>
        <taxon>Mytiloidea</taxon>
        <taxon>Mytilidae</taxon>
        <taxon>Mytilinae</taxon>
        <taxon>Mytilus</taxon>
    </lineage>
</organism>
<dbReference type="Proteomes" id="UP000683360">
    <property type="component" value="Unassembled WGS sequence"/>
</dbReference>
<accession>A0A8S3Q9B4</accession>
<name>A0A8S3Q9B4_MYTED</name>
<proteinExistence type="predicted"/>
<evidence type="ECO:0000313" key="3">
    <source>
        <dbReference type="Proteomes" id="UP000683360"/>
    </source>
</evidence>
<keyword evidence="3" id="KW-1185">Reference proteome</keyword>
<protein>
    <recommendedName>
        <fullName evidence="1">DZIP3-like HEPN domain-containing protein</fullName>
    </recommendedName>
</protein>